<gene>
    <name evidence="2" type="ORF">GMOD_00004295</name>
</gene>
<reference evidence="2 3" key="1">
    <citation type="journal article" date="2014" name="PLoS ONE">
        <title>De novo Genome Assembly of the Fungal Plant Pathogen Pyrenophora semeniperda.</title>
        <authorList>
            <person name="Soliai M.M."/>
            <person name="Meyer S.E."/>
            <person name="Udall J.A."/>
            <person name="Elzinga D.E."/>
            <person name="Hermansen R.A."/>
            <person name="Bodily P.M."/>
            <person name="Hart A.A."/>
            <person name="Coleman C.E."/>
        </authorList>
    </citation>
    <scope>NUCLEOTIDE SEQUENCE [LARGE SCALE GENOMIC DNA]</scope>
    <source>
        <strain evidence="2 3">CCB06</strain>
        <tissue evidence="2">Mycelium</tissue>
    </source>
</reference>
<proteinExistence type="predicted"/>
<dbReference type="EMBL" id="KE747814">
    <property type="protein sequence ID" value="RMZ68109.1"/>
    <property type="molecule type" value="Genomic_DNA"/>
</dbReference>
<keyword evidence="3" id="KW-1185">Reference proteome</keyword>
<organism evidence="2 3">
    <name type="scientific">Pyrenophora seminiperda CCB06</name>
    <dbReference type="NCBI Taxonomy" id="1302712"/>
    <lineage>
        <taxon>Eukaryota</taxon>
        <taxon>Fungi</taxon>
        <taxon>Dikarya</taxon>
        <taxon>Ascomycota</taxon>
        <taxon>Pezizomycotina</taxon>
        <taxon>Dothideomycetes</taxon>
        <taxon>Pleosporomycetidae</taxon>
        <taxon>Pleosporales</taxon>
        <taxon>Pleosporineae</taxon>
        <taxon>Pleosporaceae</taxon>
        <taxon>Pyrenophora</taxon>
    </lineage>
</organism>
<name>A0A3M7M0X7_9PLEO</name>
<dbReference type="OrthoDB" id="3694022at2759"/>
<feature type="region of interest" description="Disordered" evidence="1">
    <location>
        <begin position="1"/>
        <end position="29"/>
    </location>
</feature>
<evidence type="ECO:0000313" key="3">
    <source>
        <dbReference type="Proteomes" id="UP000265663"/>
    </source>
</evidence>
<evidence type="ECO:0000313" key="2">
    <source>
        <dbReference type="EMBL" id="RMZ68109.1"/>
    </source>
</evidence>
<protein>
    <submittedName>
        <fullName evidence="2">Uncharacterized protein</fullName>
    </submittedName>
</protein>
<evidence type="ECO:0000256" key="1">
    <source>
        <dbReference type="SAM" id="MobiDB-lite"/>
    </source>
</evidence>
<accession>A0A3M7M0X7</accession>
<dbReference type="Proteomes" id="UP000265663">
    <property type="component" value="Unassembled WGS sequence"/>
</dbReference>
<sequence length="328" mass="37021">MAKRSLPPMRFSKHKSEEQARKRQRTTTRKNAFFTQLNYDVRRNIYDHLTLPPFAEAKSCEGLYLSCQQFKHEMDHAATVQLRAHLLSYKQKIAKETGGLVQIQLPSELESRPVPIDTIMNTNITINVEIDPVSLYPLIRNIRKMFSGCNMGLLHIHFIIPGEGYYVNADTGHMFMTEISTETLRILLCPVGKQSGLRVHRAMVTWDSAELASQQNEALALQGHKFETTNTSSSTACGYWFRHNTIDCGACVIIKKDAFKAKSISSEELRLLTWHGSDINDLSGLEISHATMNFTTLEVVDDKAKGTLESTVVDATRAYEEMEIIGGH</sequence>
<dbReference type="AlphaFoldDB" id="A0A3M7M0X7"/>